<evidence type="ECO:0000313" key="1">
    <source>
        <dbReference type="EMBL" id="BDR59470.1"/>
    </source>
</evidence>
<evidence type="ECO:0000313" key="2">
    <source>
        <dbReference type="Proteomes" id="UP001321861"/>
    </source>
</evidence>
<protein>
    <submittedName>
        <fullName evidence="1">Uncharacterized protein</fullName>
    </submittedName>
</protein>
<dbReference type="KEGG" id="xap:XA3_19110"/>
<gene>
    <name evidence="1" type="ORF">XA3_19110</name>
</gene>
<dbReference type="SUPFAM" id="SSF159888">
    <property type="entry name" value="YdhG-like"/>
    <property type="match status" value="1"/>
</dbReference>
<dbReference type="EMBL" id="AP026802">
    <property type="protein sequence ID" value="BDR59470.1"/>
    <property type="molecule type" value="Genomic_DNA"/>
</dbReference>
<dbReference type="AlphaFoldDB" id="A0AAU9DD31"/>
<reference evidence="1 2" key="1">
    <citation type="journal article" date="2023" name="Microbiol. Spectr.">
        <title>Symbiosis of Carpenter Bees with Uncharacterized Lactic Acid Bacteria Showing NAD Auxotrophy.</title>
        <authorList>
            <person name="Kawasaki S."/>
            <person name="Ozawa K."/>
            <person name="Mori T."/>
            <person name="Yamamoto A."/>
            <person name="Ito M."/>
            <person name="Ohkuma M."/>
            <person name="Sakamoto M."/>
            <person name="Matsutani M."/>
        </authorList>
    </citation>
    <scope>NUCLEOTIDE SEQUENCE [LARGE SCALE GENOMIC DNA]</scope>
    <source>
        <strain evidence="1 2">XA3</strain>
    </source>
</reference>
<dbReference type="Proteomes" id="UP001321861">
    <property type="component" value="Chromosome"/>
</dbReference>
<organism evidence="1 2">
    <name type="scientific">Xylocopilactobacillus apicola</name>
    <dbReference type="NCBI Taxonomy" id="2932184"/>
    <lineage>
        <taxon>Bacteria</taxon>
        <taxon>Bacillati</taxon>
        <taxon>Bacillota</taxon>
        <taxon>Bacilli</taxon>
        <taxon>Lactobacillales</taxon>
        <taxon>Lactobacillaceae</taxon>
        <taxon>Xylocopilactobacillus</taxon>
    </lineage>
</organism>
<dbReference type="RefSeq" id="WP_317635261.1">
    <property type="nucleotide sequence ID" value="NZ_AP026802.1"/>
</dbReference>
<name>A0AAU9DD31_9LACO</name>
<keyword evidence="2" id="KW-1185">Reference proteome</keyword>
<accession>A0AAU9DD31</accession>
<proteinExistence type="predicted"/>
<sequence length="115" mass="13308">MNELDDCFAEYFTTIKSPEQREIFRQILIQTMLMLELNSYPEMDGGNPSFFLNDQPVIGFSANTEQIEIIPQNIVALKTAVSWDHDFPFDHVKKLVKLREAELLEDIEGVDRAED</sequence>